<dbReference type="EMBL" id="OR481006">
    <property type="protein sequence ID" value="WNO47467.1"/>
    <property type="molecule type" value="Genomic_DNA"/>
</dbReference>
<proteinExistence type="predicted"/>
<name>A0AA96KSH8_9CAUD</name>
<evidence type="ECO:0000313" key="2">
    <source>
        <dbReference type="EMBL" id="WNO47467.1"/>
    </source>
</evidence>
<feature type="region of interest" description="Disordered" evidence="1">
    <location>
        <begin position="37"/>
        <end position="62"/>
    </location>
</feature>
<evidence type="ECO:0008006" key="3">
    <source>
        <dbReference type="Google" id="ProtNLM"/>
    </source>
</evidence>
<protein>
    <recommendedName>
        <fullName evidence="3">Tail tape measure protein</fullName>
    </recommendedName>
</protein>
<accession>A0AA96KSH8</accession>
<organism evidence="2">
    <name type="scientific">Staphylococcus phage vB_VibM_10AMN12</name>
    <dbReference type="NCBI Taxonomy" id="3076785"/>
    <lineage>
        <taxon>Viruses</taxon>
        <taxon>Duplodnaviria</taxon>
        <taxon>Heunggongvirae</taxon>
        <taxon>Uroviricota</taxon>
        <taxon>Caudoviricetes</taxon>
    </lineage>
</organism>
<evidence type="ECO:0000256" key="1">
    <source>
        <dbReference type="SAM" id="MobiDB-lite"/>
    </source>
</evidence>
<reference evidence="2" key="1">
    <citation type="submission" date="2023-08" db="EMBL/GenBank/DDBJ databases">
        <authorList>
            <person name="Nazir A."/>
        </authorList>
    </citation>
    <scope>NUCLEOTIDE SEQUENCE</scope>
</reference>
<sequence>MARTLYSFTNRIKWVNDLPSWRKVKKEAQQLGKEIGDLYKPTIPSPDMPRSPRQPRRRLDDNDAHIKQYRKLNMEQEKFAKLQQTVIKRFSISNKEIREMGELERRSFIAQLKQAKTKDELLFTERKLKAEIADRLRNEKRLTKEKNKQTLAQRRLTSSTEQMAGSLVSVYALAASGQAITRAGMDFESFEKTFLAVSDGVEDAKDQMEFARQTAQYFGSDLIETGKAYSRMIGAVGDKAPLQDVRDIFLATNEAAVVLGLSADDTTGSLRA</sequence>